<dbReference type="AlphaFoldDB" id="A0A178BWA2"/>
<gene>
    <name evidence="1" type="ORF">AYO20_11309</name>
</gene>
<name>A0A178BWA2_9EURO</name>
<accession>A0A178BWA2</accession>
<keyword evidence="2" id="KW-1185">Reference proteome</keyword>
<protein>
    <submittedName>
        <fullName evidence="1">Uncharacterized protein</fullName>
    </submittedName>
</protein>
<evidence type="ECO:0000313" key="2">
    <source>
        <dbReference type="Proteomes" id="UP000185904"/>
    </source>
</evidence>
<dbReference type="GeneID" id="34594693"/>
<evidence type="ECO:0000313" key="1">
    <source>
        <dbReference type="EMBL" id="OAL21880.1"/>
    </source>
</evidence>
<sequence>MFQVFEAFGGVLAITITSASLRLLTMAELRQRIGTDPASEKMFKHFLEDVDYLGSVPSDMREAMQAAYGVAARKCCLIALTSCIAAVLSAAICHACNWIQRTCGLAMTLQAEVASDSETDHIDT</sequence>
<comment type="caution">
    <text evidence="1">The sequence shown here is derived from an EMBL/GenBank/DDBJ whole genome shotgun (WGS) entry which is preliminary data.</text>
</comment>
<proteinExistence type="predicted"/>
<dbReference type="OrthoDB" id="4160275at2759"/>
<dbReference type="RefSeq" id="XP_022494468.1">
    <property type="nucleotide sequence ID" value="XM_022649561.1"/>
</dbReference>
<dbReference type="EMBL" id="LVCJ01000145">
    <property type="protein sequence ID" value="OAL21880.1"/>
    <property type="molecule type" value="Genomic_DNA"/>
</dbReference>
<reference evidence="1 2" key="1">
    <citation type="submission" date="2016-03" db="EMBL/GenBank/DDBJ databases">
        <title>The draft genome sequence of Fonsecaea nubica causative agent of cutaneous subcutaneous infection in human host.</title>
        <authorList>
            <person name="Costa F."/>
            <person name="Sybren D.H."/>
            <person name="Raittz R.T."/>
            <person name="Weiss V.A."/>
            <person name="Leao A.C."/>
            <person name="Gomes R."/>
            <person name="De Souza E.M."/>
            <person name="Pedrosa F.O."/>
            <person name="Steffens M.B."/>
            <person name="Bombassaro A."/>
            <person name="Tadra-Sfeir M.Z."/>
            <person name="Moreno L.F."/>
            <person name="Najafzadeh M.J."/>
            <person name="Felipe M.S."/>
            <person name="Teixeira M."/>
            <person name="Sun J."/>
            <person name="Xi L."/>
            <person name="Castro M.A."/>
            <person name="Vicente V.A."/>
        </authorList>
    </citation>
    <scope>NUCLEOTIDE SEQUENCE [LARGE SCALE GENOMIC DNA]</scope>
    <source>
        <strain evidence="1 2">CBS 269.64</strain>
    </source>
</reference>
<organism evidence="1 2">
    <name type="scientific">Fonsecaea nubica</name>
    <dbReference type="NCBI Taxonomy" id="856822"/>
    <lineage>
        <taxon>Eukaryota</taxon>
        <taxon>Fungi</taxon>
        <taxon>Dikarya</taxon>
        <taxon>Ascomycota</taxon>
        <taxon>Pezizomycotina</taxon>
        <taxon>Eurotiomycetes</taxon>
        <taxon>Chaetothyriomycetidae</taxon>
        <taxon>Chaetothyriales</taxon>
        <taxon>Herpotrichiellaceae</taxon>
        <taxon>Fonsecaea</taxon>
    </lineage>
</organism>
<dbReference type="Proteomes" id="UP000185904">
    <property type="component" value="Unassembled WGS sequence"/>
</dbReference>